<dbReference type="InterPro" id="IPR000210">
    <property type="entry name" value="BTB/POZ_dom"/>
</dbReference>
<gene>
    <name evidence="2" type="ORF">KQX54_016004</name>
</gene>
<dbReference type="PANTHER" id="PTHR24410">
    <property type="entry name" value="HL07962P-RELATED"/>
    <property type="match status" value="1"/>
</dbReference>
<dbReference type="InterPro" id="IPR011333">
    <property type="entry name" value="SKP1/BTB/POZ_sf"/>
</dbReference>
<organism evidence="2 3">
    <name type="scientific">Cotesia glomerata</name>
    <name type="common">Lepidopteran parasitic wasp</name>
    <name type="synonym">Apanteles glomeratus</name>
    <dbReference type="NCBI Taxonomy" id="32391"/>
    <lineage>
        <taxon>Eukaryota</taxon>
        <taxon>Metazoa</taxon>
        <taxon>Ecdysozoa</taxon>
        <taxon>Arthropoda</taxon>
        <taxon>Hexapoda</taxon>
        <taxon>Insecta</taxon>
        <taxon>Pterygota</taxon>
        <taxon>Neoptera</taxon>
        <taxon>Endopterygota</taxon>
        <taxon>Hymenoptera</taxon>
        <taxon>Apocrita</taxon>
        <taxon>Ichneumonoidea</taxon>
        <taxon>Braconidae</taxon>
        <taxon>Microgastrinae</taxon>
        <taxon>Cotesia</taxon>
    </lineage>
</organism>
<dbReference type="SMART" id="SM00225">
    <property type="entry name" value="BTB"/>
    <property type="match status" value="1"/>
</dbReference>
<dbReference type="SUPFAM" id="SSF54695">
    <property type="entry name" value="POZ domain"/>
    <property type="match status" value="1"/>
</dbReference>
<dbReference type="Proteomes" id="UP000826195">
    <property type="component" value="Unassembled WGS sequence"/>
</dbReference>
<keyword evidence="3" id="KW-1185">Reference proteome</keyword>
<dbReference type="PANTHER" id="PTHR24410:SF23">
    <property type="entry name" value="BTB DOMAIN-CONTAINING PROTEIN-RELATED"/>
    <property type="match status" value="1"/>
</dbReference>
<dbReference type="CDD" id="cd18186">
    <property type="entry name" value="BTB_POZ_ZBTB_KLHL-like"/>
    <property type="match status" value="1"/>
</dbReference>
<name>A0AAV7J4K3_COTGL</name>
<evidence type="ECO:0000313" key="2">
    <source>
        <dbReference type="EMBL" id="KAH0567905.1"/>
    </source>
</evidence>
<reference evidence="2 3" key="1">
    <citation type="journal article" date="2021" name="J. Hered.">
        <title>A chromosome-level genome assembly of the parasitoid wasp, Cotesia glomerata (Hymenoptera: Braconidae).</title>
        <authorList>
            <person name="Pinto B.J."/>
            <person name="Weis J.J."/>
            <person name="Gamble T."/>
            <person name="Ode P.J."/>
            <person name="Paul R."/>
            <person name="Zaspel J.M."/>
        </authorList>
    </citation>
    <scope>NUCLEOTIDE SEQUENCE [LARGE SCALE GENOMIC DNA]</scope>
    <source>
        <strain evidence="2">CgM1</strain>
    </source>
</reference>
<dbReference type="AlphaFoldDB" id="A0AAV7J4K3"/>
<comment type="caution">
    <text evidence="2">The sequence shown here is derived from an EMBL/GenBank/DDBJ whole genome shotgun (WGS) entry which is preliminary data.</text>
</comment>
<dbReference type="Gene3D" id="3.30.710.10">
    <property type="entry name" value="Potassium Channel Kv1.1, Chain A"/>
    <property type="match status" value="1"/>
</dbReference>
<dbReference type="PROSITE" id="PS50097">
    <property type="entry name" value="BTB"/>
    <property type="match status" value="1"/>
</dbReference>
<accession>A0AAV7J4K3</accession>
<protein>
    <recommendedName>
        <fullName evidence="1">BTB domain-containing protein</fullName>
    </recommendedName>
</protein>
<sequence>MLNTINLDSPKLATRADDGEIKWHLRLHTENEESGDKSWMSNERVNVTDFRKWFNNGIDSYIIHAEFVKEADLEEKKDYLRLFESKEGCDVVMKVEDKAFEAHKTILMASSKMFFKLFTFATKEKNDTGEMITLTDFELRIFNSFLEFIYTETKFLILILLLKIY</sequence>
<proteinExistence type="predicted"/>
<evidence type="ECO:0000313" key="3">
    <source>
        <dbReference type="Proteomes" id="UP000826195"/>
    </source>
</evidence>
<dbReference type="InterPro" id="IPR051481">
    <property type="entry name" value="BTB-POZ/Galectin-3-binding"/>
</dbReference>
<evidence type="ECO:0000259" key="1">
    <source>
        <dbReference type="PROSITE" id="PS50097"/>
    </source>
</evidence>
<feature type="domain" description="BTB" evidence="1">
    <location>
        <begin position="89"/>
        <end position="151"/>
    </location>
</feature>
<dbReference type="Pfam" id="PF00651">
    <property type="entry name" value="BTB"/>
    <property type="match status" value="1"/>
</dbReference>
<dbReference type="EMBL" id="JAHXZJ010000001">
    <property type="protein sequence ID" value="KAH0567905.1"/>
    <property type="molecule type" value="Genomic_DNA"/>
</dbReference>